<evidence type="ECO:0000256" key="2">
    <source>
        <dbReference type="ARBA" id="ARBA00022603"/>
    </source>
</evidence>
<keyword evidence="5" id="KW-0963">Cytoplasm</keyword>
<feature type="binding site" evidence="5">
    <location>
        <position position="52"/>
    </location>
    <ligand>
        <name>S-adenosyl-L-methionine</name>
        <dbReference type="ChEBI" id="CHEBI:59789"/>
    </ligand>
</feature>
<dbReference type="PANTHER" id="PTHR10920">
    <property type="entry name" value="RIBOSOMAL RNA METHYLTRANSFERASE"/>
    <property type="match status" value="1"/>
</dbReference>
<dbReference type="Pfam" id="PF01728">
    <property type="entry name" value="FtsJ"/>
    <property type="match status" value="1"/>
</dbReference>
<keyword evidence="8" id="KW-0131">Cell cycle</keyword>
<dbReference type="AlphaFoldDB" id="A0A0E3P2I4"/>
<evidence type="ECO:0000256" key="3">
    <source>
        <dbReference type="ARBA" id="ARBA00022679"/>
    </source>
</evidence>
<dbReference type="GeneID" id="24859730"/>
<evidence type="ECO:0000256" key="6">
    <source>
        <dbReference type="SAM" id="MobiDB-lite"/>
    </source>
</evidence>
<dbReference type="PATRIC" id="fig|1434120.4.peg.1195"/>
<dbReference type="PANTHER" id="PTHR10920:SF13">
    <property type="entry name" value="PRE-RRNA 2'-O-RIBOSE RNA METHYLTRANSFERASE FTSJ3"/>
    <property type="match status" value="1"/>
</dbReference>
<dbReference type="EC" id="2.1.1.166" evidence="5"/>
<dbReference type="InterPro" id="IPR012340">
    <property type="entry name" value="NA-bd_OB-fold"/>
</dbReference>
<evidence type="ECO:0000313" key="8">
    <source>
        <dbReference type="EMBL" id="AKB27663.1"/>
    </source>
</evidence>
<accession>A0A0E3P2I4</accession>
<keyword evidence="8" id="KW-0132">Cell division</keyword>
<dbReference type="RefSeq" id="WP_048170528.1">
    <property type="nucleotide sequence ID" value="NZ_CP009506.1"/>
</dbReference>
<comment type="catalytic activity">
    <reaction evidence="5">
        <text>uridine(2552) in 23S rRNA + S-adenosyl-L-methionine = 2'-O-methyluridine(2552) in 23S rRNA + S-adenosyl-L-homocysteine + H(+)</text>
        <dbReference type="Rhea" id="RHEA:42720"/>
        <dbReference type="Rhea" id="RHEA-COMP:10202"/>
        <dbReference type="Rhea" id="RHEA-COMP:10203"/>
        <dbReference type="ChEBI" id="CHEBI:15378"/>
        <dbReference type="ChEBI" id="CHEBI:57856"/>
        <dbReference type="ChEBI" id="CHEBI:59789"/>
        <dbReference type="ChEBI" id="CHEBI:65315"/>
        <dbReference type="ChEBI" id="CHEBI:74478"/>
        <dbReference type="EC" id="2.1.1.166"/>
    </reaction>
</comment>
<feature type="binding site" evidence="5">
    <location>
        <position position="109"/>
    </location>
    <ligand>
        <name>S-adenosyl-L-methionine</name>
        <dbReference type="ChEBI" id="CHEBI:59789"/>
    </ligand>
</feature>
<evidence type="ECO:0000256" key="4">
    <source>
        <dbReference type="ARBA" id="ARBA00022691"/>
    </source>
</evidence>
<organism evidence="8 9">
    <name type="scientific">Methanosarcina siciliae T4/M</name>
    <dbReference type="NCBI Taxonomy" id="1434120"/>
    <lineage>
        <taxon>Archaea</taxon>
        <taxon>Methanobacteriati</taxon>
        <taxon>Methanobacteriota</taxon>
        <taxon>Stenosarchaea group</taxon>
        <taxon>Methanomicrobia</taxon>
        <taxon>Methanosarcinales</taxon>
        <taxon>Methanosarcinaceae</taxon>
        <taxon>Methanosarcina</taxon>
    </lineage>
</organism>
<dbReference type="InterPro" id="IPR050082">
    <property type="entry name" value="RNA_methyltr_RlmE"/>
</dbReference>
<dbReference type="SUPFAM" id="SSF53335">
    <property type="entry name" value="S-adenosyl-L-methionine-dependent methyltransferases"/>
    <property type="match status" value="1"/>
</dbReference>
<dbReference type="KEGG" id="msw:MSSIT_0944"/>
<feature type="binding site" evidence="5">
    <location>
        <position position="84"/>
    </location>
    <ligand>
        <name>S-adenosyl-L-methionine</name>
        <dbReference type="ChEBI" id="CHEBI:59789"/>
    </ligand>
</feature>
<dbReference type="GO" id="GO:0051301">
    <property type="term" value="P:cell division"/>
    <property type="evidence" value="ECO:0007669"/>
    <property type="project" value="UniProtKB-KW"/>
</dbReference>
<name>A0A0E3P2I4_9EURY</name>
<keyword evidence="9" id="KW-1185">Reference proteome</keyword>
<gene>
    <name evidence="5" type="primary">rlmE</name>
    <name evidence="8" type="ORF">MSSIT_0944</name>
</gene>
<sequence>MARDRRDYYYHQAKEEGYRSRASFKLKQINEKHNVIKRGDSVVDLGAAPGGWLQVAKQLSGGKVLGVDLQRIAPIEGVETIMGDINADSTIKKIIRAVGEKGADVVLCDAAPNLSGNWSYDHARSIELTTSALECAKKILKPKGNFVVKVFQGDMFNDYLKKVRDNFVHVKAYSPQASRSQSAEIYIIGKKFLTAPLRRGDKFVVDIEKLGSSGDGAVLIEGFVVFVKEVEVGEKVRIKIADVKPNFAFADVEERLEKAEAPEKAEASEKAVAPEKAEAPGNFGNSEKNE</sequence>
<dbReference type="InterPro" id="IPR015507">
    <property type="entry name" value="rRNA-MeTfrase_E"/>
</dbReference>
<evidence type="ECO:0000259" key="7">
    <source>
        <dbReference type="PROSITE" id="PS50926"/>
    </source>
</evidence>
<dbReference type="EMBL" id="CP009506">
    <property type="protein sequence ID" value="AKB27663.1"/>
    <property type="molecule type" value="Genomic_DNA"/>
</dbReference>
<dbReference type="Gene3D" id="3.40.50.150">
    <property type="entry name" value="Vaccinia Virus protein VP39"/>
    <property type="match status" value="1"/>
</dbReference>
<evidence type="ECO:0000256" key="5">
    <source>
        <dbReference type="HAMAP-Rule" id="MF_01547"/>
    </source>
</evidence>
<dbReference type="InterPro" id="IPR002792">
    <property type="entry name" value="TRAM_dom"/>
</dbReference>
<dbReference type="Pfam" id="PF01938">
    <property type="entry name" value="TRAM"/>
    <property type="match status" value="1"/>
</dbReference>
<comment type="subcellular location">
    <subcellularLocation>
        <location evidence="5">Cytoplasm</location>
    </subcellularLocation>
</comment>
<feature type="binding site" evidence="5">
    <location>
        <position position="50"/>
    </location>
    <ligand>
        <name>S-adenosyl-L-methionine</name>
        <dbReference type="ChEBI" id="CHEBI:59789"/>
    </ligand>
</feature>
<dbReference type="GO" id="GO:0008650">
    <property type="term" value="F:rRNA (uridine-2'-O-)-methyltransferase activity"/>
    <property type="evidence" value="ECO:0007669"/>
    <property type="project" value="UniProtKB-UniRule"/>
</dbReference>
<comment type="similarity">
    <text evidence="5">Belongs to the class I-like SAM-binding methyltransferase superfamily. RNA methyltransferase RlmE family.</text>
</comment>
<dbReference type="InterPro" id="IPR029063">
    <property type="entry name" value="SAM-dependent_MTases_sf"/>
</dbReference>
<feature type="compositionally biased region" description="Basic and acidic residues" evidence="6">
    <location>
        <begin position="260"/>
        <end position="278"/>
    </location>
</feature>
<feature type="binding site" evidence="5">
    <location>
        <position position="68"/>
    </location>
    <ligand>
        <name>S-adenosyl-L-methionine</name>
        <dbReference type="ChEBI" id="CHEBI:59789"/>
    </ligand>
</feature>
<keyword evidence="4 5" id="KW-0949">S-adenosyl-L-methionine</keyword>
<dbReference type="PROSITE" id="PS50926">
    <property type="entry name" value="TRAM"/>
    <property type="match status" value="1"/>
</dbReference>
<keyword evidence="2 5" id="KW-0489">Methyltransferase</keyword>
<dbReference type="InterPro" id="IPR002877">
    <property type="entry name" value="RNA_MeTrfase_FtsJ_dom"/>
</dbReference>
<evidence type="ECO:0000256" key="1">
    <source>
        <dbReference type="ARBA" id="ARBA00022552"/>
    </source>
</evidence>
<dbReference type="HOGENOM" id="CLU_009422_4_4_2"/>
<evidence type="ECO:0000313" key="9">
    <source>
        <dbReference type="Proteomes" id="UP000033111"/>
    </source>
</evidence>
<keyword evidence="1 5" id="KW-0698">rRNA processing</keyword>
<protein>
    <recommendedName>
        <fullName evidence="5">Ribosomal RNA large subunit methyltransferase E</fullName>
        <ecNumber evidence="5">2.1.1.166</ecNumber>
    </recommendedName>
    <alternativeName>
        <fullName evidence="5">23S rRNA Um2552 methyltransferase</fullName>
    </alternativeName>
    <alternativeName>
        <fullName evidence="5">rRNA (uridine-2'-O-)-methyltransferase</fullName>
    </alternativeName>
</protein>
<keyword evidence="3 5" id="KW-0808">Transferase</keyword>
<dbReference type="GO" id="GO:0005737">
    <property type="term" value="C:cytoplasm"/>
    <property type="evidence" value="ECO:0007669"/>
    <property type="project" value="UniProtKB-SubCell"/>
</dbReference>
<reference evidence="8 9" key="1">
    <citation type="submission" date="2014-07" db="EMBL/GenBank/DDBJ databases">
        <title>Methanogenic archaea and the global carbon cycle.</title>
        <authorList>
            <person name="Henriksen J.R."/>
            <person name="Luke J."/>
            <person name="Reinhart S."/>
            <person name="Benedict M.N."/>
            <person name="Youngblut N.D."/>
            <person name="Metcalf M.E."/>
            <person name="Whitaker R.J."/>
            <person name="Metcalf W.W."/>
        </authorList>
    </citation>
    <scope>NUCLEOTIDE SEQUENCE [LARGE SCALE GENOMIC DNA]</scope>
    <source>
        <strain evidence="8 9">T4/M</strain>
    </source>
</reference>
<feature type="active site" description="Proton acceptor" evidence="5">
    <location>
        <position position="149"/>
    </location>
</feature>
<feature type="domain" description="TRAM" evidence="7">
    <location>
        <begin position="196"/>
        <end position="254"/>
    </location>
</feature>
<comment type="function">
    <text evidence="5">Specifically methylates the uridine in position 2552 of 23S rRNA at the 2'-O position of the ribose in the fully assembled 50S ribosomal subunit.</text>
</comment>
<dbReference type="HAMAP" id="MF_01547">
    <property type="entry name" value="RNA_methyltr_E"/>
    <property type="match status" value="1"/>
</dbReference>
<dbReference type="Proteomes" id="UP000033111">
    <property type="component" value="Chromosome"/>
</dbReference>
<dbReference type="Gene3D" id="2.40.50.140">
    <property type="entry name" value="Nucleic acid-binding proteins"/>
    <property type="match status" value="1"/>
</dbReference>
<proteinExistence type="inferred from homology"/>
<feature type="region of interest" description="Disordered" evidence="6">
    <location>
        <begin position="260"/>
        <end position="290"/>
    </location>
</feature>
<dbReference type="SUPFAM" id="SSF50249">
    <property type="entry name" value="Nucleic acid-binding proteins"/>
    <property type="match status" value="1"/>
</dbReference>